<comment type="caution">
    <text evidence="1">The sequence shown here is derived from an EMBL/GenBank/DDBJ whole genome shotgun (WGS) entry which is preliminary data.</text>
</comment>
<accession>A0ABD2WNY7</accession>
<organism evidence="1 2">
    <name type="scientific">Trichogramma kaykai</name>
    <dbReference type="NCBI Taxonomy" id="54128"/>
    <lineage>
        <taxon>Eukaryota</taxon>
        <taxon>Metazoa</taxon>
        <taxon>Ecdysozoa</taxon>
        <taxon>Arthropoda</taxon>
        <taxon>Hexapoda</taxon>
        <taxon>Insecta</taxon>
        <taxon>Pterygota</taxon>
        <taxon>Neoptera</taxon>
        <taxon>Endopterygota</taxon>
        <taxon>Hymenoptera</taxon>
        <taxon>Apocrita</taxon>
        <taxon>Proctotrupomorpha</taxon>
        <taxon>Chalcidoidea</taxon>
        <taxon>Trichogrammatidae</taxon>
        <taxon>Trichogramma</taxon>
    </lineage>
</organism>
<dbReference type="EMBL" id="JBJJXI010000089">
    <property type="protein sequence ID" value="KAL3394675.1"/>
    <property type="molecule type" value="Genomic_DNA"/>
</dbReference>
<name>A0ABD2WNY7_9HYME</name>
<dbReference type="AlphaFoldDB" id="A0ABD2WNY7"/>
<sequence>MIRARRPRNDRPPFDVSLTCAMVVVCGPCYDPWNIFARVHEMIEIARDERAIRSAFTNKNDFHLGPINHRSVRRTFGCRIGWRGVGGGGGGDSDRAAARPTICYAPCVARTSNHCVLLKLTQNDSLIKVINSLHYRRANWLYRAQT</sequence>
<reference evidence="1 2" key="1">
    <citation type="journal article" date="2024" name="bioRxiv">
        <title>A reference genome for Trichogramma kaykai: A tiny desert-dwelling parasitoid wasp with competing sex-ratio distorters.</title>
        <authorList>
            <person name="Culotta J."/>
            <person name="Lindsey A.R."/>
        </authorList>
    </citation>
    <scope>NUCLEOTIDE SEQUENCE [LARGE SCALE GENOMIC DNA]</scope>
    <source>
        <strain evidence="1 2">KSX58</strain>
    </source>
</reference>
<evidence type="ECO:0000313" key="1">
    <source>
        <dbReference type="EMBL" id="KAL3394675.1"/>
    </source>
</evidence>
<protein>
    <submittedName>
        <fullName evidence="1">Uncharacterized protein</fullName>
    </submittedName>
</protein>
<evidence type="ECO:0000313" key="2">
    <source>
        <dbReference type="Proteomes" id="UP001627154"/>
    </source>
</evidence>
<keyword evidence="2" id="KW-1185">Reference proteome</keyword>
<dbReference type="Proteomes" id="UP001627154">
    <property type="component" value="Unassembled WGS sequence"/>
</dbReference>
<gene>
    <name evidence="1" type="ORF">TKK_011136</name>
</gene>
<proteinExistence type="predicted"/>